<comment type="subcellular location">
    <subcellularLocation>
        <location evidence="1">Cell membrane</location>
        <topology evidence="1">Multi-pass membrane protein</topology>
    </subcellularLocation>
</comment>
<feature type="domain" description="ABC transporter" evidence="13">
    <location>
        <begin position="49"/>
        <end position="285"/>
    </location>
</feature>
<dbReference type="Gene3D" id="1.20.1560.10">
    <property type="entry name" value="ABC transporter type 1, transmembrane domain"/>
    <property type="match status" value="1"/>
</dbReference>
<keyword evidence="10" id="KW-0325">Glycoprotein</keyword>
<organism evidence="15 16">
    <name type="scientific">Taxus chinensis</name>
    <name type="common">Chinese yew</name>
    <name type="synonym">Taxus wallichiana var. chinensis</name>
    <dbReference type="NCBI Taxonomy" id="29808"/>
    <lineage>
        <taxon>Eukaryota</taxon>
        <taxon>Viridiplantae</taxon>
        <taxon>Streptophyta</taxon>
        <taxon>Embryophyta</taxon>
        <taxon>Tracheophyta</taxon>
        <taxon>Spermatophyta</taxon>
        <taxon>Pinopsida</taxon>
        <taxon>Pinidae</taxon>
        <taxon>Conifers II</taxon>
        <taxon>Cupressales</taxon>
        <taxon>Taxaceae</taxon>
        <taxon>Taxus</taxon>
    </lineage>
</organism>
<dbReference type="FunFam" id="1.20.1560.10:FF:000009">
    <property type="entry name" value="ABC transporter B family member 1"/>
    <property type="match status" value="1"/>
</dbReference>
<dbReference type="InterPro" id="IPR027417">
    <property type="entry name" value="P-loop_NTPase"/>
</dbReference>
<dbReference type="GO" id="GO:0015421">
    <property type="term" value="F:ABC-type oligopeptide transporter activity"/>
    <property type="evidence" value="ECO:0007669"/>
    <property type="project" value="TreeGrafter"/>
</dbReference>
<proteinExistence type="inferred from homology"/>
<dbReference type="GO" id="GO:0005524">
    <property type="term" value="F:ATP binding"/>
    <property type="evidence" value="ECO:0007669"/>
    <property type="project" value="UniProtKB-KW"/>
</dbReference>
<name>A0AA38FYG7_TAXCH</name>
<dbReference type="AlphaFoldDB" id="A0AA38FYG7"/>
<evidence type="ECO:0000256" key="3">
    <source>
        <dbReference type="ARBA" id="ARBA00022448"/>
    </source>
</evidence>
<evidence type="ECO:0000256" key="9">
    <source>
        <dbReference type="ARBA" id="ARBA00023136"/>
    </source>
</evidence>
<keyword evidence="4 12" id="KW-0812">Transmembrane</keyword>
<accession>A0AA38FYG7</accession>
<dbReference type="GO" id="GO:0010328">
    <property type="term" value="F:auxin influx transmembrane transporter activity"/>
    <property type="evidence" value="ECO:0007669"/>
    <property type="project" value="UniProtKB-ARBA"/>
</dbReference>
<feature type="non-terminal residue" evidence="15">
    <location>
        <position position="769"/>
    </location>
</feature>
<evidence type="ECO:0000256" key="10">
    <source>
        <dbReference type="ARBA" id="ARBA00023180"/>
    </source>
</evidence>
<dbReference type="Gene3D" id="3.40.50.300">
    <property type="entry name" value="P-loop containing nucleotide triphosphate hydrolases"/>
    <property type="match status" value="1"/>
</dbReference>
<dbReference type="InterPro" id="IPR003593">
    <property type="entry name" value="AAA+_ATPase"/>
</dbReference>
<feature type="domain" description="ABC transmembrane type-1" evidence="14">
    <location>
        <begin position="419"/>
        <end position="705"/>
    </location>
</feature>
<sequence>SLSQISPSINAIAAGRAAAYKIFETIHRQPEIDAYDTSGLVRKDIQGDIELKDVHFRYPDRPDVQILSGFSLEIPRGTTAALVGESGSGKSTVINLIERFYDPQAGQVLIDGFNIKQFQLKWIRQKIGLVSHEAVLFATTIKENLLYGKDGATIEELNAAAELANAAEFINKMPQGFDTMLGEHGTQLSGGQKIRIAIARAILKDPRILLLDEATSVLDAESERVVQEALDRIMINKTTLIIAHRLTTVRNADIIAVLQHGSIVERGSHSQLVTNPFSAYSHLIQLQEVHQSKEPDAKHPDEVKTYQYNSKAAGSVSNRRSSIRKSISRRSSAIFESFRSVSFSFSYAFPGGVLTQETREARSMEESNQSKENKERKGSMCYFRSNTRRDVEDGHIGPGKDVPVLCLASLNKPDAPVLILGSIAAAISGLIFPVFALLLSSAIKVFYEPPHVLQKDARFWALMFVVLAVTCLFVVPTQTYCFSIAGGRLVQHIRSLTFSKVVYQEIGWFDDNENSSDGIGAILQTDATTARSMVGDALSLIVQNMATIIAGILMSFTANWQLSLVILAIVPLLVLEGFVQVRSMKGFAADAKLVYEEASQVANDAIESIQTVASICAEDKVANLYIQKCTGPLKIGVKQAIKAGLGLGLSRIVLFCSYSLSFWAGARLVEDRKITFHNVFKVFFAFSMTAVGVSQSMGLAPDLEKVKSSVNSVFKILDHKSRIDVTDMSGTTLDNVKGDIVFWNVSFNYPTSQDVQIFQDLCFSVRSGK</sequence>
<dbReference type="OMA" id="FETIHRQ"/>
<dbReference type="InterPro" id="IPR036640">
    <property type="entry name" value="ABC1_TM_sf"/>
</dbReference>
<feature type="transmembrane region" description="Helical" evidence="12">
    <location>
        <begin position="459"/>
        <end position="485"/>
    </location>
</feature>
<dbReference type="Pfam" id="PF00664">
    <property type="entry name" value="ABC_membrane"/>
    <property type="match status" value="1"/>
</dbReference>
<evidence type="ECO:0000313" key="16">
    <source>
        <dbReference type="Proteomes" id="UP000824469"/>
    </source>
</evidence>
<dbReference type="GO" id="GO:0090374">
    <property type="term" value="P:oligopeptide export from mitochondrion"/>
    <property type="evidence" value="ECO:0007669"/>
    <property type="project" value="TreeGrafter"/>
</dbReference>
<dbReference type="GO" id="GO:0010329">
    <property type="term" value="F:auxin efflux transmembrane transporter activity"/>
    <property type="evidence" value="ECO:0007669"/>
    <property type="project" value="UniProtKB-ARBA"/>
</dbReference>
<feature type="compositionally biased region" description="Basic and acidic residues" evidence="11">
    <location>
        <begin position="358"/>
        <end position="378"/>
    </location>
</feature>
<dbReference type="GO" id="GO:0016887">
    <property type="term" value="F:ATP hydrolysis activity"/>
    <property type="evidence" value="ECO:0007669"/>
    <property type="project" value="InterPro"/>
</dbReference>
<feature type="region of interest" description="Disordered" evidence="11">
    <location>
        <begin position="358"/>
        <end position="379"/>
    </location>
</feature>
<evidence type="ECO:0000259" key="14">
    <source>
        <dbReference type="PROSITE" id="PS50929"/>
    </source>
</evidence>
<keyword evidence="9 12" id="KW-0472">Membrane</keyword>
<evidence type="ECO:0000256" key="6">
    <source>
        <dbReference type="ARBA" id="ARBA00022741"/>
    </source>
</evidence>
<dbReference type="InterPro" id="IPR039421">
    <property type="entry name" value="Type_1_exporter"/>
</dbReference>
<keyword evidence="5" id="KW-0677">Repeat</keyword>
<feature type="transmembrane region" description="Helical" evidence="12">
    <location>
        <begin position="417"/>
        <end position="439"/>
    </location>
</feature>
<dbReference type="PANTHER" id="PTHR43394">
    <property type="entry name" value="ATP-DEPENDENT PERMEASE MDL1, MITOCHONDRIAL"/>
    <property type="match status" value="1"/>
</dbReference>
<evidence type="ECO:0000256" key="7">
    <source>
        <dbReference type="ARBA" id="ARBA00022840"/>
    </source>
</evidence>
<dbReference type="FunFam" id="3.40.50.300:FF:000066">
    <property type="entry name" value="ABC transporter B family member 1"/>
    <property type="match status" value="1"/>
</dbReference>
<evidence type="ECO:0000313" key="15">
    <source>
        <dbReference type="EMBL" id="KAH9313096.1"/>
    </source>
</evidence>
<keyword evidence="7" id="KW-0067">ATP-binding</keyword>
<comment type="caution">
    <text evidence="15">The sequence shown here is derived from an EMBL/GenBank/DDBJ whole genome shotgun (WGS) entry which is preliminary data.</text>
</comment>
<dbReference type="PROSITE" id="PS50929">
    <property type="entry name" value="ABC_TM1F"/>
    <property type="match status" value="1"/>
</dbReference>
<comment type="similarity">
    <text evidence="2">Belongs to the ABC transporter superfamily. ABCB family. Multidrug resistance exporter (TC 3.A.1.201) subfamily.</text>
</comment>
<gene>
    <name evidence="15" type="ORF">KI387_028131</name>
</gene>
<evidence type="ECO:0000256" key="2">
    <source>
        <dbReference type="ARBA" id="ARBA00007577"/>
    </source>
</evidence>
<evidence type="ECO:0000256" key="5">
    <source>
        <dbReference type="ARBA" id="ARBA00022737"/>
    </source>
</evidence>
<dbReference type="PANTHER" id="PTHR43394:SF16">
    <property type="entry name" value="ABC TRANSPORTER B FAMILY MEMBER 4-LIKE ISOFORM X1"/>
    <property type="match status" value="1"/>
</dbReference>
<keyword evidence="3" id="KW-0813">Transport</keyword>
<evidence type="ECO:0000259" key="13">
    <source>
        <dbReference type="PROSITE" id="PS50893"/>
    </source>
</evidence>
<evidence type="ECO:0000256" key="12">
    <source>
        <dbReference type="SAM" id="Phobius"/>
    </source>
</evidence>
<evidence type="ECO:0000256" key="8">
    <source>
        <dbReference type="ARBA" id="ARBA00022989"/>
    </source>
</evidence>
<dbReference type="EMBL" id="JAHRHJ020000006">
    <property type="protein sequence ID" value="KAH9313096.1"/>
    <property type="molecule type" value="Genomic_DNA"/>
</dbReference>
<dbReference type="GO" id="GO:0005743">
    <property type="term" value="C:mitochondrial inner membrane"/>
    <property type="evidence" value="ECO:0007669"/>
    <property type="project" value="TreeGrafter"/>
</dbReference>
<dbReference type="CDD" id="cd18578">
    <property type="entry name" value="ABC_6TM_Pgp_ABCB1_D2_like"/>
    <property type="match status" value="1"/>
</dbReference>
<keyword evidence="8 12" id="KW-1133">Transmembrane helix</keyword>
<reference evidence="15 16" key="1">
    <citation type="journal article" date="2021" name="Nat. Plants">
        <title>The Taxus genome provides insights into paclitaxel biosynthesis.</title>
        <authorList>
            <person name="Xiong X."/>
            <person name="Gou J."/>
            <person name="Liao Q."/>
            <person name="Li Y."/>
            <person name="Zhou Q."/>
            <person name="Bi G."/>
            <person name="Li C."/>
            <person name="Du R."/>
            <person name="Wang X."/>
            <person name="Sun T."/>
            <person name="Guo L."/>
            <person name="Liang H."/>
            <person name="Lu P."/>
            <person name="Wu Y."/>
            <person name="Zhang Z."/>
            <person name="Ro D.K."/>
            <person name="Shang Y."/>
            <person name="Huang S."/>
            <person name="Yan J."/>
        </authorList>
    </citation>
    <scope>NUCLEOTIDE SEQUENCE [LARGE SCALE GENOMIC DNA]</scope>
    <source>
        <strain evidence="15">Ta-2019</strain>
    </source>
</reference>
<dbReference type="Proteomes" id="UP000824469">
    <property type="component" value="Unassembled WGS sequence"/>
</dbReference>
<feature type="non-terminal residue" evidence="15">
    <location>
        <position position="1"/>
    </location>
</feature>
<keyword evidence="16" id="KW-1185">Reference proteome</keyword>
<dbReference type="SMART" id="SM00382">
    <property type="entry name" value="AAA"/>
    <property type="match status" value="1"/>
</dbReference>
<evidence type="ECO:0000256" key="11">
    <source>
        <dbReference type="SAM" id="MobiDB-lite"/>
    </source>
</evidence>
<protein>
    <submittedName>
        <fullName evidence="15">Uncharacterized protein</fullName>
    </submittedName>
</protein>
<evidence type="ECO:0000256" key="4">
    <source>
        <dbReference type="ARBA" id="ARBA00022692"/>
    </source>
</evidence>
<feature type="transmembrane region" description="Helical" evidence="12">
    <location>
        <begin position="562"/>
        <end position="579"/>
    </location>
</feature>
<dbReference type="SUPFAM" id="SSF90123">
    <property type="entry name" value="ABC transporter transmembrane region"/>
    <property type="match status" value="1"/>
</dbReference>
<dbReference type="CDD" id="cd03249">
    <property type="entry name" value="ABC_MTABC3_MDL1_MDL2"/>
    <property type="match status" value="1"/>
</dbReference>
<dbReference type="GO" id="GO:0005886">
    <property type="term" value="C:plasma membrane"/>
    <property type="evidence" value="ECO:0007669"/>
    <property type="project" value="UniProtKB-SubCell"/>
</dbReference>
<dbReference type="SUPFAM" id="SSF52540">
    <property type="entry name" value="P-loop containing nucleoside triphosphate hydrolases"/>
    <property type="match status" value="1"/>
</dbReference>
<dbReference type="Pfam" id="PF00005">
    <property type="entry name" value="ABC_tran"/>
    <property type="match status" value="1"/>
</dbReference>
<dbReference type="InterPro" id="IPR011527">
    <property type="entry name" value="ABC1_TM_dom"/>
</dbReference>
<keyword evidence="6" id="KW-0547">Nucleotide-binding</keyword>
<dbReference type="InterPro" id="IPR003439">
    <property type="entry name" value="ABC_transporter-like_ATP-bd"/>
</dbReference>
<evidence type="ECO:0000256" key="1">
    <source>
        <dbReference type="ARBA" id="ARBA00004651"/>
    </source>
</evidence>
<dbReference type="PROSITE" id="PS50893">
    <property type="entry name" value="ABC_TRANSPORTER_2"/>
    <property type="match status" value="1"/>
</dbReference>
<feature type="transmembrane region" description="Helical" evidence="12">
    <location>
        <begin position="643"/>
        <end position="666"/>
    </location>
</feature>